<name>A0A8S9ZHU5_9BILA</name>
<dbReference type="Proteomes" id="UP000605970">
    <property type="component" value="Unassembled WGS sequence"/>
</dbReference>
<accession>A0A8S9ZHU5</accession>
<proteinExistence type="predicted"/>
<dbReference type="EMBL" id="JABEBT010000091">
    <property type="protein sequence ID" value="KAF7632856.1"/>
    <property type="molecule type" value="Genomic_DNA"/>
</dbReference>
<reference evidence="1" key="1">
    <citation type="journal article" date="2020" name="Ecol. Evol.">
        <title>Genome structure and content of the rice root-knot nematode (Meloidogyne graminicola).</title>
        <authorList>
            <person name="Phan N.T."/>
            <person name="Danchin E.G.J."/>
            <person name="Klopp C."/>
            <person name="Perfus-Barbeoch L."/>
            <person name="Kozlowski D.K."/>
            <person name="Koutsovoulos G.D."/>
            <person name="Lopez-Roques C."/>
            <person name="Bouchez O."/>
            <person name="Zahm M."/>
            <person name="Besnard G."/>
            <person name="Bellafiore S."/>
        </authorList>
    </citation>
    <scope>NUCLEOTIDE SEQUENCE</scope>
    <source>
        <strain evidence="1">VN-18</strain>
    </source>
</reference>
<gene>
    <name evidence="1" type="ORF">Mgra_00007714</name>
</gene>
<comment type="caution">
    <text evidence="1">The sequence shown here is derived from an EMBL/GenBank/DDBJ whole genome shotgun (WGS) entry which is preliminary data.</text>
</comment>
<keyword evidence="2" id="KW-1185">Reference proteome</keyword>
<evidence type="ECO:0000313" key="2">
    <source>
        <dbReference type="Proteomes" id="UP000605970"/>
    </source>
</evidence>
<protein>
    <submittedName>
        <fullName evidence="1">BPL/LPL catalytic domain-containing protein</fullName>
    </submittedName>
</protein>
<organism evidence="1 2">
    <name type="scientific">Meloidogyne graminicola</name>
    <dbReference type="NCBI Taxonomy" id="189291"/>
    <lineage>
        <taxon>Eukaryota</taxon>
        <taxon>Metazoa</taxon>
        <taxon>Ecdysozoa</taxon>
        <taxon>Nematoda</taxon>
        <taxon>Chromadorea</taxon>
        <taxon>Rhabditida</taxon>
        <taxon>Tylenchina</taxon>
        <taxon>Tylenchomorpha</taxon>
        <taxon>Tylenchoidea</taxon>
        <taxon>Meloidogynidae</taxon>
        <taxon>Meloidogyninae</taxon>
        <taxon>Meloidogyne</taxon>
    </lineage>
</organism>
<dbReference type="OrthoDB" id="10250105at2759"/>
<dbReference type="AlphaFoldDB" id="A0A8S9ZHU5"/>
<sequence length="163" mass="19043">MFRMNFSCKSIARELYNLNISINRLLNFKNMFNCSGMENENTFLKSTSGYLFANPDTAISSLKTLDFEKEFGNNPKLIFQPFTQLDTEEKRQIWEQQVDLNLLPIEIRRQKEGIPNTLPCNFDISRFYKRLGTKIFGRFLVYVPVCESTMNISESLSKGFPKH</sequence>
<evidence type="ECO:0000313" key="1">
    <source>
        <dbReference type="EMBL" id="KAF7632856.1"/>
    </source>
</evidence>